<keyword evidence="7" id="KW-0325">Glycoprotein</keyword>
<dbReference type="SUPFAM" id="SSF53649">
    <property type="entry name" value="Alkaline phosphatase-like"/>
    <property type="match status" value="1"/>
</dbReference>
<dbReference type="SUPFAM" id="SSF49785">
    <property type="entry name" value="Galactose-binding domain-like"/>
    <property type="match status" value="1"/>
</dbReference>
<feature type="chain" id="PRO_5002691312" evidence="8">
    <location>
        <begin position="20"/>
        <end position="598"/>
    </location>
</feature>
<reference evidence="10 11" key="1">
    <citation type="journal article" date="2010" name="J. Bacteriol.">
        <title>Genome sequence of Lentisphaera araneosa HTCC2155T, the type species of the order Lentisphaerales in the phylum Lentisphaerae.</title>
        <authorList>
            <person name="Thrash J.C."/>
            <person name="Cho J.C."/>
            <person name="Vergin K.L."/>
            <person name="Morris R.M."/>
            <person name="Giovannoni S.J."/>
        </authorList>
    </citation>
    <scope>NUCLEOTIDE SEQUENCE [LARGE SCALE GENOMIC DNA]</scope>
    <source>
        <strain evidence="10 11">HTCC2155</strain>
    </source>
</reference>
<dbReference type="eggNOG" id="COG3119">
    <property type="taxonomic scope" value="Bacteria"/>
</dbReference>
<dbReference type="STRING" id="313628.LNTAR_05599"/>
<evidence type="ECO:0000256" key="1">
    <source>
        <dbReference type="ARBA" id="ARBA00001913"/>
    </source>
</evidence>
<evidence type="ECO:0000259" key="9">
    <source>
        <dbReference type="PROSITE" id="PS50022"/>
    </source>
</evidence>
<keyword evidence="11" id="KW-1185">Reference proteome</keyword>
<evidence type="ECO:0000256" key="6">
    <source>
        <dbReference type="ARBA" id="ARBA00022837"/>
    </source>
</evidence>
<dbReference type="InterPro" id="IPR008979">
    <property type="entry name" value="Galactose-bd-like_sf"/>
</dbReference>
<dbReference type="OrthoDB" id="9766107at2"/>
<feature type="domain" description="F5/8 type C" evidence="9">
    <location>
        <begin position="455"/>
        <end position="598"/>
    </location>
</feature>
<keyword evidence="6" id="KW-0106">Calcium</keyword>
<evidence type="ECO:0000256" key="4">
    <source>
        <dbReference type="ARBA" id="ARBA00022729"/>
    </source>
</evidence>
<dbReference type="Gene3D" id="3.30.1120.10">
    <property type="match status" value="1"/>
</dbReference>
<dbReference type="PANTHER" id="PTHR42693">
    <property type="entry name" value="ARYLSULFATASE FAMILY MEMBER"/>
    <property type="match status" value="1"/>
</dbReference>
<keyword evidence="4 8" id="KW-0732">Signal</keyword>
<dbReference type="Pfam" id="PF00754">
    <property type="entry name" value="F5_F8_type_C"/>
    <property type="match status" value="1"/>
</dbReference>
<dbReference type="Gene3D" id="2.60.120.260">
    <property type="entry name" value="Galactose-binding domain-like"/>
    <property type="match status" value="1"/>
</dbReference>
<dbReference type="AlphaFoldDB" id="A6DPC8"/>
<protein>
    <submittedName>
        <fullName evidence="10">Arylsulfatase A</fullName>
    </submittedName>
</protein>
<evidence type="ECO:0000256" key="5">
    <source>
        <dbReference type="ARBA" id="ARBA00022801"/>
    </source>
</evidence>
<comment type="caution">
    <text evidence="10">The sequence shown here is derived from an EMBL/GenBank/DDBJ whole genome shotgun (WGS) entry which is preliminary data.</text>
</comment>
<evidence type="ECO:0000256" key="7">
    <source>
        <dbReference type="ARBA" id="ARBA00023180"/>
    </source>
</evidence>
<dbReference type="FunFam" id="3.40.720.10:FF:000023">
    <property type="entry name" value="Arylsulfatase A"/>
    <property type="match status" value="1"/>
</dbReference>
<evidence type="ECO:0000256" key="3">
    <source>
        <dbReference type="ARBA" id="ARBA00022723"/>
    </source>
</evidence>
<comment type="cofactor">
    <cofactor evidence="1">
        <name>Ca(2+)</name>
        <dbReference type="ChEBI" id="CHEBI:29108"/>
    </cofactor>
</comment>
<dbReference type="Pfam" id="PF00884">
    <property type="entry name" value="Sulfatase"/>
    <property type="match status" value="1"/>
</dbReference>
<dbReference type="PANTHER" id="PTHR42693:SF53">
    <property type="entry name" value="ENDO-4-O-SULFATASE"/>
    <property type="match status" value="1"/>
</dbReference>
<dbReference type="InterPro" id="IPR050738">
    <property type="entry name" value="Sulfatase"/>
</dbReference>
<dbReference type="EMBL" id="ABCK01000016">
    <property type="protein sequence ID" value="EDM26424.1"/>
    <property type="molecule type" value="Genomic_DNA"/>
</dbReference>
<dbReference type="InterPro" id="IPR000421">
    <property type="entry name" value="FA58C"/>
</dbReference>
<evidence type="ECO:0000313" key="10">
    <source>
        <dbReference type="EMBL" id="EDM26424.1"/>
    </source>
</evidence>
<keyword evidence="3" id="KW-0479">Metal-binding</keyword>
<evidence type="ECO:0000256" key="2">
    <source>
        <dbReference type="ARBA" id="ARBA00008779"/>
    </source>
</evidence>
<dbReference type="GO" id="GO:0004065">
    <property type="term" value="F:arylsulfatase activity"/>
    <property type="evidence" value="ECO:0007669"/>
    <property type="project" value="TreeGrafter"/>
</dbReference>
<evidence type="ECO:0000256" key="8">
    <source>
        <dbReference type="SAM" id="SignalP"/>
    </source>
</evidence>
<sequence length="598" mass="67329">MKKLISILVLGLAYLHLQATDKKPNFIVIFTDDQGYQDLGCFGSPKIKTPEIDQMAKEGARYTNFYSANAICSASRAALLTGRYPSRNGVFHVYYPGASQGLKPSEITIAEVLKTAGYRTSIIGKWHLGDRNQFLPTNQGFDSYFGIPFSNDMWMSKDLALADDIKLFGGVTVEQIKSGEASKAVKGEKRGGKVPLMRDEEVVEYPVDQTYITQRYTDEALKIIKESEKKKQPYFIYLAYAMPHVPLYASPKFAGKSARGPYGDTVEEMDYHVGRILKHLKSSGADKNTLVIFTSDNGPWNLGERGGSALPLRGAKFSTYEGGHRVPCVMWWPGTIPAGTDSAEIATTLDFMPTFAKLANAQLPNRTLDGKNIAPMLRDGNKGKSPYEKFYFWSKNHIEALRIGNMKLRMSWDKKNNVRKETELFNLEGDIAESHNLAPQMPEKVAAMTKMLLEAEQEQLVQAEFETPVPQAPSFTAATFIQSSGHQYKNVAKNAFDKNEKTRWTPKGQKNLWLQIEFKEAQTSSEFKITWEKEATYRYAIGTSMDGDNWDILLNKFGNRTRETVSKNSTSQKTYRFLRLVIFGAEKGTKIAVREFSY</sequence>
<dbReference type="Gene3D" id="3.40.720.10">
    <property type="entry name" value="Alkaline Phosphatase, subunit A"/>
    <property type="match status" value="1"/>
</dbReference>
<dbReference type="Proteomes" id="UP000004947">
    <property type="component" value="Unassembled WGS sequence"/>
</dbReference>
<dbReference type="InterPro" id="IPR024607">
    <property type="entry name" value="Sulfatase_CS"/>
</dbReference>
<proteinExistence type="inferred from homology"/>
<dbReference type="PROSITE" id="PS00149">
    <property type="entry name" value="SULFATASE_2"/>
    <property type="match status" value="1"/>
</dbReference>
<dbReference type="InterPro" id="IPR017850">
    <property type="entry name" value="Alkaline_phosphatase_core_sf"/>
</dbReference>
<dbReference type="InterPro" id="IPR000917">
    <property type="entry name" value="Sulfatase_N"/>
</dbReference>
<keyword evidence="5" id="KW-0378">Hydrolase</keyword>
<dbReference type="GO" id="GO:0046872">
    <property type="term" value="F:metal ion binding"/>
    <property type="evidence" value="ECO:0007669"/>
    <property type="project" value="UniProtKB-KW"/>
</dbReference>
<dbReference type="RefSeq" id="WP_007279710.1">
    <property type="nucleotide sequence ID" value="NZ_ABCK01000016.1"/>
</dbReference>
<accession>A6DPC8</accession>
<comment type="similarity">
    <text evidence="2">Belongs to the sulfatase family.</text>
</comment>
<dbReference type="PROSITE" id="PS50022">
    <property type="entry name" value="FA58C_3"/>
    <property type="match status" value="1"/>
</dbReference>
<feature type="signal peptide" evidence="8">
    <location>
        <begin position="1"/>
        <end position="19"/>
    </location>
</feature>
<name>A6DPC8_9BACT</name>
<organism evidence="10 11">
    <name type="scientific">Lentisphaera araneosa HTCC2155</name>
    <dbReference type="NCBI Taxonomy" id="313628"/>
    <lineage>
        <taxon>Bacteria</taxon>
        <taxon>Pseudomonadati</taxon>
        <taxon>Lentisphaerota</taxon>
        <taxon>Lentisphaeria</taxon>
        <taxon>Lentisphaerales</taxon>
        <taxon>Lentisphaeraceae</taxon>
        <taxon>Lentisphaera</taxon>
    </lineage>
</organism>
<gene>
    <name evidence="10" type="ORF">LNTAR_05599</name>
</gene>
<dbReference type="CDD" id="cd16026">
    <property type="entry name" value="GALNS_like"/>
    <property type="match status" value="1"/>
</dbReference>
<evidence type="ECO:0000313" key="11">
    <source>
        <dbReference type="Proteomes" id="UP000004947"/>
    </source>
</evidence>